<sequence>MTWIIQMRDLLRVNKPVEIDAQLELKDASKMRQEILQVSPLQVKLQASGSQGIATVEGEGAAELEVQCSRCLDTYKSELRFPILERFRQPTSESEASEEDEDIHELESDQIDLRPYVEEAFWLALPFVYVCREDCQGLCQVCGTNRNERDCGCSQDRIDPRLAALQDFFKE</sequence>
<comment type="caution">
    <text evidence="1">The sequence shown here is derived from an EMBL/GenBank/DDBJ whole genome shotgun (WGS) entry which is preliminary data.</text>
</comment>
<dbReference type="RefSeq" id="WP_213411316.1">
    <property type="nucleotide sequence ID" value="NZ_BOVK01000016.1"/>
</dbReference>
<name>A0A8J4H0J2_9BACL</name>
<protein>
    <submittedName>
        <fullName evidence="1">Metal-binding protein</fullName>
    </submittedName>
</protein>
<dbReference type="PANTHER" id="PTHR34374:SF1">
    <property type="entry name" value="LARGE RIBOSOMAL RNA SUBUNIT ACCUMULATION PROTEIN YCED HOMOLOG 1, CHLOROPLASTIC"/>
    <property type="match status" value="1"/>
</dbReference>
<dbReference type="EMBL" id="BOVK01000016">
    <property type="protein sequence ID" value="GIQ68687.1"/>
    <property type="molecule type" value="Genomic_DNA"/>
</dbReference>
<evidence type="ECO:0000313" key="1">
    <source>
        <dbReference type="EMBL" id="GIQ68687.1"/>
    </source>
</evidence>
<evidence type="ECO:0000313" key="2">
    <source>
        <dbReference type="Proteomes" id="UP000677918"/>
    </source>
</evidence>
<gene>
    <name evidence="1" type="ORF">XYCOK13_15110</name>
</gene>
<dbReference type="AlphaFoldDB" id="A0A8J4H0J2"/>
<organism evidence="1 2">
    <name type="scientific">Xylanibacillus composti</name>
    <dbReference type="NCBI Taxonomy" id="1572762"/>
    <lineage>
        <taxon>Bacteria</taxon>
        <taxon>Bacillati</taxon>
        <taxon>Bacillota</taxon>
        <taxon>Bacilli</taxon>
        <taxon>Bacillales</taxon>
        <taxon>Paenibacillaceae</taxon>
        <taxon>Xylanibacillus</taxon>
    </lineage>
</organism>
<accession>A0A8J4H0J2</accession>
<dbReference type="InterPro" id="IPR003772">
    <property type="entry name" value="YceD"/>
</dbReference>
<dbReference type="PANTHER" id="PTHR34374">
    <property type="entry name" value="LARGE RIBOSOMAL RNA SUBUNIT ACCUMULATION PROTEIN YCED HOMOLOG 1, CHLOROPLASTIC"/>
    <property type="match status" value="1"/>
</dbReference>
<keyword evidence="2" id="KW-1185">Reference proteome</keyword>
<reference evidence="1" key="1">
    <citation type="submission" date="2021-04" db="EMBL/GenBank/DDBJ databases">
        <title>Draft genome sequence of Xylanibacillus composti strain K13.</title>
        <authorList>
            <person name="Uke A."/>
            <person name="Chhe C."/>
            <person name="Baramee S."/>
            <person name="Kosugi A."/>
        </authorList>
    </citation>
    <scope>NUCLEOTIDE SEQUENCE</scope>
    <source>
        <strain evidence="1">K13</strain>
    </source>
</reference>
<dbReference type="Proteomes" id="UP000677918">
    <property type="component" value="Unassembled WGS sequence"/>
</dbReference>
<dbReference type="Pfam" id="PF02620">
    <property type="entry name" value="YceD"/>
    <property type="match status" value="1"/>
</dbReference>
<proteinExistence type="predicted"/>